<feature type="transmembrane region" description="Helical" evidence="1">
    <location>
        <begin position="42"/>
        <end position="63"/>
    </location>
</feature>
<protein>
    <recommendedName>
        <fullName evidence="4">DUF3188 domain-containing protein</fullName>
    </recommendedName>
</protein>
<sequence>MLNTPWDTGSPLYRRLVIAALILTGVGILLAIAGAMLETDPLVFAALPIIIAGMAAHLAGLVVRGRDAQRRHRPKDGSGPTSR</sequence>
<keyword evidence="1" id="KW-0812">Transmembrane</keyword>
<name>A0ABP5MD23_9MICC</name>
<feature type="transmembrane region" description="Helical" evidence="1">
    <location>
        <begin position="12"/>
        <end position="36"/>
    </location>
</feature>
<keyword evidence="3" id="KW-1185">Reference proteome</keyword>
<keyword evidence="1" id="KW-1133">Transmembrane helix</keyword>
<evidence type="ECO:0000256" key="1">
    <source>
        <dbReference type="SAM" id="Phobius"/>
    </source>
</evidence>
<organism evidence="2 3">
    <name type="scientific">Arthrobacter parietis</name>
    <dbReference type="NCBI Taxonomy" id="271434"/>
    <lineage>
        <taxon>Bacteria</taxon>
        <taxon>Bacillati</taxon>
        <taxon>Actinomycetota</taxon>
        <taxon>Actinomycetes</taxon>
        <taxon>Micrococcales</taxon>
        <taxon>Micrococcaceae</taxon>
        <taxon>Arthrobacter</taxon>
    </lineage>
</organism>
<comment type="caution">
    <text evidence="2">The sequence shown here is derived from an EMBL/GenBank/DDBJ whole genome shotgun (WGS) entry which is preliminary data.</text>
</comment>
<dbReference type="RefSeq" id="WP_277358709.1">
    <property type="nucleotide sequence ID" value="NZ_BAAAON010000001.1"/>
</dbReference>
<dbReference type="EMBL" id="BAAAON010000001">
    <property type="protein sequence ID" value="GAA2172446.1"/>
    <property type="molecule type" value="Genomic_DNA"/>
</dbReference>
<gene>
    <name evidence="2" type="ORF">GCM10009784_02920</name>
</gene>
<reference evidence="3" key="1">
    <citation type="journal article" date="2019" name="Int. J. Syst. Evol. Microbiol.">
        <title>The Global Catalogue of Microorganisms (GCM) 10K type strain sequencing project: providing services to taxonomists for standard genome sequencing and annotation.</title>
        <authorList>
            <consortium name="The Broad Institute Genomics Platform"/>
            <consortium name="The Broad Institute Genome Sequencing Center for Infectious Disease"/>
            <person name="Wu L."/>
            <person name="Ma J."/>
        </authorList>
    </citation>
    <scope>NUCLEOTIDE SEQUENCE [LARGE SCALE GENOMIC DNA]</scope>
    <source>
        <strain evidence="3">JCM 14917</strain>
    </source>
</reference>
<proteinExistence type="predicted"/>
<evidence type="ECO:0008006" key="4">
    <source>
        <dbReference type="Google" id="ProtNLM"/>
    </source>
</evidence>
<accession>A0ABP5MD23</accession>
<evidence type="ECO:0000313" key="2">
    <source>
        <dbReference type="EMBL" id="GAA2172446.1"/>
    </source>
</evidence>
<dbReference type="Proteomes" id="UP001500974">
    <property type="component" value="Unassembled WGS sequence"/>
</dbReference>
<evidence type="ECO:0000313" key="3">
    <source>
        <dbReference type="Proteomes" id="UP001500974"/>
    </source>
</evidence>
<keyword evidence="1" id="KW-0472">Membrane</keyword>